<evidence type="ECO:0008006" key="3">
    <source>
        <dbReference type="Google" id="ProtNLM"/>
    </source>
</evidence>
<gene>
    <name evidence="1" type="ORF">J2S70_000289</name>
</gene>
<dbReference type="Proteomes" id="UP001243212">
    <property type="component" value="Unassembled WGS sequence"/>
</dbReference>
<keyword evidence="2" id="KW-1185">Reference proteome</keyword>
<comment type="caution">
    <text evidence="1">The sequence shown here is derived from an EMBL/GenBank/DDBJ whole genome shotgun (WGS) entry which is preliminary data.</text>
</comment>
<dbReference type="EMBL" id="JAUSQX010000001">
    <property type="protein sequence ID" value="MDP9805707.1"/>
    <property type="molecule type" value="Genomic_DNA"/>
</dbReference>
<accession>A0ABT9NET5</accession>
<name>A0ABT9NET5_9ACTO</name>
<proteinExistence type="predicted"/>
<organism evidence="1 2">
    <name type="scientific">Trueperella bonasi</name>
    <dbReference type="NCBI Taxonomy" id="312286"/>
    <lineage>
        <taxon>Bacteria</taxon>
        <taxon>Bacillati</taxon>
        <taxon>Actinomycetota</taxon>
        <taxon>Actinomycetes</taxon>
        <taxon>Actinomycetales</taxon>
        <taxon>Actinomycetaceae</taxon>
        <taxon>Trueperella</taxon>
    </lineage>
</organism>
<dbReference type="RefSeq" id="WP_307681974.1">
    <property type="nucleotide sequence ID" value="NZ_JAUSQX010000001.1"/>
</dbReference>
<protein>
    <recommendedName>
        <fullName evidence="3">DUF2617 family protein</fullName>
    </recommendedName>
</protein>
<evidence type="ECO:0000313" key="1">
    <source>
        <dbReference type="EMBL" id="MDP9805707.1"/>
    </source>
</evidence>
<sequence>MVSDFQDEVPCSSTEPIRAAFHRIADVPQIKVTVSCAVLLGDITWLSAAEFLERTKGEFSFHIECGYVGGIVETNSVMIENFEGVTEIEDPGTHWHRAARSVDFCEALCRISDCELRDIYSAIEEENIPGVIQTIDTPTCMHLAGNIYGLEINDSGMTMVNFTHTQAEVVFAQYQPPQISRQYSG</sequence>
<reference evidence="1 2" key="1">
    <citation type="submission" date="2023-07" db="EMBL/GenBank/DDBJ databases">
        <title>Sequencing the genomes of 1000 actinobacteria strains.</title>
        <authorList>
            <person name="Klenk H.-P."/>
        </authorList>
    </citation>
    <scope>NUCLEOTIDE SEQUENCE [LARGE SCALE GENOMIC DNA]</scope>
    <source>
        <strain evidence="1 2">DSM 17163</strain>
    </source>
</reference>
<evidence type="ECO:0000313" key="2">
    <source>
        <dbReference type="Proteomes" id="UP001243212"/>
    </source>
</evidence>